<dbReference type="EMBL" id="BART01039381">
    <property type="protein sequence ID" value="GAH13393.1"/>
    <property type="molecule type" value="Genomic_DNA"/>
</dbReference>
<dbReference type="PANTHER" id="PTHR33393:SF13">
    <property type="entry name" value="PGA BIOSYNTHESIS PROTEIN CAPA"/>
    <property type="match status" value="1"/>
</dbReference>
<accession>X1EXR0</accession>
<feature type="non-terminal residue" evidence="3">
    <location>
        <position position="1"/>
    </location>
</feature>
<feature type="non-terminal residue" evidence="3">
    <location>
        <position position="121"/>
    </location>
</feature>
<feature type="domain" description="Capsule synthesis protein CapA" evidence="2">
    <location>
        <begin position="18"/>
        <end position="120"/>
    </location>
</feature>
<protein>
    <recommendedName>
        <fullName evidence="2">Capsule synthesis protein CapA domain-containing protein</fullName>
    </recommendedName>
</protein>
<sequence>KEYYHNICILFHIFYSFFDILNLANNHSMDYGPDALIDTIKVLKENDIIPIGAGKNLAEAKKGAIIELKNIKAGFLAYTLLLAKSWIVRKSSPGVCPAYNKYIKEGIKNMKQNTDIVVVFF</sequence>
<gene>
    <name evidence="3" type="ORF">S01H4_64758</name>
</gene>
<name>X1EXR0_9ZZZZ</name>
<comment type="caution">
    <text evidence="3">The sequence shown here is derived from an EMBL/GenBank/DDBJ whole genome shotgun (WGS) entry which is preliminary data.</text>
</comment>
<evidence type="ECO:0000256" key="1">
    <source>
        <dbReference type="ARBA" id="ARBA00005662"/>
    </source>
</evidence>
<dbReference type="PANTHER" id="PTHR33393">
    <property type="entry name" value="POLYGLUTAMINE SYNTHESIS ACCESSORY PROTEIN RV0574C-RELATED"/>
    <property type="match status" value="1"/>
</dbReference>
<organism evidence="3">
    <name type="scientific">marine sediment metagenome</name>
    <dbReference type="NCBI Taxonomy" id="412755"/>
    <lineage>
        <taxon>unclassified sequences</taxon>
        <taxon>metagenomes</taxon>
        <taxon>ecological metagenomes</taxon>
    </lineage>
</organism>
<reference evidence="3" key="1">
    <citation type="journal article" date="2014" name="Front. Microbiol.">
        <title>High frequency of phylogenetically diverse reductive dehalogenase-homologous genes in deep subseafloor sedimentary metagenomes.</title>
        <authorList>
            <person name="Kawai M."/>
            <person name="Futagami T."/>
            <person name="Toyoda A."/>
            <person name="Takaki Y."/>
            <person name="Nishi S."/>
            <person name="Hori S."/>
            <person name="Arai W."/>
            <person name="Tsubouchi T."/>
            <person name="Morono Y."/>
            <person name="Uchiyama I."/>
            <person name="Ito T."/>
            <person name="Fujiyama A."/>
            <person name="Inagaki F."/>
            <person name="Takami H."/>
        </authorList>
    </citation>
    <scope>NUCLEOTIDE SEQUENCE</scope>
    <source>
        <strain evidence="3">Expedition CK06-06</strain>
    </source>
</reference>
<dbReference type="AlphaFoldDB" id="X1EXR0"/>
<dbReference type="SUPFAM" id="SSF56300">
    <property type="entry name" value="Metallo-dependent phosphatases"/>
    <property type="match status" value="1"/>
</dbReference>
<dbReference type="InterPro" id="IPR029052">
    <property type="entry name" value="Metallo-depent_PP-like"/>
</dbReference>
<proteinExistence type="inferred from homology"/>
<comment type="similarity">
    <text evidence="1">Belongs to the CapA family.</text>
</comment>
<evidence type="ECO:0000259" key="2">
    <source>
        <dbReference type="Pfam" id="PF09587"/>
    </source>
</evidence>
<dbReference type="Pfam" id="PF09587">
    <property type="entry name" value="PGA_cap"/>
    <property type="match status" value="1"/>
</dbReference>
<dbReference type="InterPro" id="IPR052169">
    <property type="entry name" value="CW_Biosynth-Accessory"/>
</dbReference>
<dbReference type="Gene3D" id="3.60.21.10">
    <property type="match status" value="1"/>
</dbReference>
<evidence type="ECO:0000313" key="3">
    <source>
        <dbReference type="EMBL" id="GAH13393.1"/>
    </source>
</evidence>
<dbReference type="InterPro" id="IPR019079">
    <property type="entry name" value="Capsule_synth_CapA"/>
</dbReference>